<evidence type="ECO:0000256" key="3">
    <source>
        <dbReference type="ARBA" id="ARBA00022679"/>
    </source>
</evidence>
<dbReference type="PANTHER" id="PTHR10339">
    <property type="entry name" value="ADP-RIBOSYLTRANSFERASE"/>
    <property type="match status" value="1"/>
</dbReference>
<evidence type="ECO:0000256" key="10">
    <source>
        <dbReference type="RuleBase" id="RU361228"/>
    </source>
</evidence>
<evidence type="ECO:0000313" key="12">
    <source>
        <dbReference type="Ensembl" id="ENSPCEP00000018942.1"/>
    </source>
</evidence>
<evidence type="ECO:0000256" key="1">
    <source>
        <dbReference type="ARBA" id="ARBA00009558"/>
    </source>
</evidence>
<comment type="catalytic activity">
    <reaction evidence="9 10">
        <text>L-arginyl-[protein] + NAD(+) = N(omega)-(ADP-D-ribosyl)-L-arginyl-[protein] + nicotinamide + H(+)</text>
        <dbReference type="Rhea" id="RHEA:19149"/>
        <dbReference type="Rhea" id="RHEA-COMP:10532"/>
        <dbReference type="Rhea" id="RHEA-COMP:15087"/>
        <dbReference type="ChEBI" id="CHEBI:15378"/>
        <dbReference type="ChEBI" id="CHEBI:17154"/>
        <dbReference type="ChEBI" id="CHEBI:29965"/>
        <dbReference type="ChEBI" id="CHEBI:57540"/>
        <dbReference type="ChEBI" id="CHEBI:142554"/>
        <dbReference type="EC" id="2.4.2.31"/>
    </reaction>
</comment>
<dbReference type="EC" id="2.4.2.31" evidence="10"/>
<keyword evidence="7 10" id="KW-0520">NAD</keyword>
<dbReference type="SUPFAM" id="SSF56399">
    <property type="entry name" value="ADP-ribosylation"/>
    <property type="match status" value="1"/>
</dbReference>
<sequence>MAGSSPNAQRSLLLIASSLSFLAPGREEGESPAPPDLGWGGMGNTLNNSGSDSLTCVGEGNSQLTLASSSVDDMYRGCEYAMIQQLPSLIQKELAGNKIFNLGWNTAKAWMAKQNMHIFPNTMKYFCSIAVVAYTLNNPPLYREFNTATRMGWNGHHAYSRYSFKAMHFLLTQAPKEIWGIKPSCATVYRGTNTNFSIRNLFRFGQFTSTSKSQTAAAKFGQKTFFVLDSCTGYALRRLSVFQGEKEVLVTPYEMFRVTEVKRNQNGKVVYAKSTGVCSNHNCAYIGKGEGRAAGGR</sequence>
<dbReference type="Ensembl" id="ENSPCET00000019578.1">
    <property type="protein sequence ID" value="ENSPCEP00000018942.1"/>
    <property type="gene ID" value="ENSPCEG00000014744.1"/>
</dbReference>
<evidence type="ECO:0000256" key="5">
    <source>
        <dbReference type="ARBA" id="ARBA00022729"/>
    </source>
</evidence>
<evidence type="ECO:0000256" key="7">
    <source>
        <dbReference type="ARBA" id="ARBA00023027"/>
    </source>
</evidence>
<keyword evidence="3 10" id="KW-0808">Transferase</keyword>
<reference evidence="12" key="2">
    <citation type="submission" date="2025-09" db="UniProtKB">
        <authorList>
            <consortium name="Ensembl"/>
        </authorList>
    </citation>
    <scope>IDENTIFICATION</scope>
</reference>
<dbReference type="FunFam" id="3.90.176.10:FF:000001">
    <property type="entry name" value="NAD(P)(+)--arginine ADP-ribosyltransferase"/>
    <property type="match status" value="1"/>
</dbReference>
<evidence type="ECO:0000256" key="8">
    <source>
        <dbReference type="ARBA" id="ARBA00023157"/>
    </source>
</evidence>
<organism evidence="12 13">
    <name type="scientific">Pelusios castaneus</name>
    <name type="common">West African mud turtle</name>
    <dbReference type="NCBI Taxonomy" id="367368"/>
    <lineage>
        <taxon>Eukaryota</taxon>
        <taxon>Metazoa</taxon>
        <taxon>Chordata</taxon>
        <taxon>Craniata</taxon>
        <taxon>Vertebrata</taxon>
        <taxon>Euteleostomi</taxon>
        <taxon>Archelosauria</taxon>
        <taxon>Testudinata</taxon>
        <taxon>Testudines</taxon>
        <taxon>Pleurodira</taxon>
        <taxon>Pelomedusidae</taxon>
        <taxon>Pelusios</taxon>
    </lineage>
</organism>
<dbReference type="GO" id="GO:0016779">
    <property type="term" value="F:nucleotidyltransferase activity"/>
    <property type="evidence" value="ECO:0007669"/>
    <property type="project" value="UniProtKB-KW"/>
</dbReference>
<dbReference type="Pfam" id="PF01129">
    <property type="entry name" value="ART"/>
    <property type="match status" value="1"/>
</dbReference>
<dbReference type="GO" id="GO:0044194">
    <property type="term" value="C:cytolytic granule"/>
    <property type="evidence" value="ECO:0007669"/>
    <property type="project" value="UniProtKB-ARBA"/>
</dbReference>
<evidence type="ECO:0000256" key="2">
    <source>
        <dbReference type="ARBA" id="ARBA00022676"/>
    </source>
</evidence>
<reference evidence="12" key="1">
    <citation type="submission" date="2025-08" db="UniProtKB">
        <authorList>
            <consortium name="Ensembl"/>
        </authorList>
    </citation>
    <scope>IDENTIFICATION</scope>
</reference>
<evidence type="ECO:0000256" key="11">
    <source>
        <dbReference type="SAM" id="MobiDB-lite"/>
    </source>
</evidence>
<dbReference type="GO" id="GO:0106274">
    <property type="term" value="F:NAD+-protein-arginine ADP-ribosyltransferase activity"/>
    <property type="evidence" value="ECO:0007669"/>
    <property type="project" value="UniProtKB-EC"/>
</dbReference>
<dbReference type="AlphaFoldDB" id="A0A8C8SDD7"/>
<dbReference type="InterPro" id="IPR050999">
    <property type="entry name" value="ADP-ribosyltransferase_ARG"/>
</dbReference>
<feature type="region of interest" description="Disordered" evidence="11">
    <location>
        <begin position="25"/>
        <end position="44"/>
    </location>
</feature>
<dbReference type="PANTHER" id="PTHR10339:SF19">
    <property type="entry name" value="GPI-LINKED NAD(P)(+)--ARGININE ADP-RIBOSYLTRANSFERASE 1"/>
    <property type="match status" value="1"/>
</dbReference>
<keyword evidence="5 10" id="KW-0732">Signal</keyword>
<keyword evidence="4" id="KW-0548">Nucleotidyltransferase</keyword>
<proteinExistence type="inferred from homology"/>
<dbReference type="PRINTS" id="PR00970">
    <property type="entry name" value="RIBTRNSFRASE"/>
</dbReference>
<protein>
    <recommendedName>
        <fullName evidence="10">NAD(P)(+)--arginine ADP-ribosyltransferase</fullName>
        <ecNumber evidence="10">2.4.2.31</ecNumber>
    </recommendedName>
    <alternativeName>
        <fullName evidence="10">Mono(ADP-ribosyl)transferase</fullName>
    </alternativeName>
</protein>
<dbReference type="PROSITE" id="PS51996">
    <property type="entry name" value="TR_MART"/>
    <property type="match status" value="1"/>
</dbReference>
<accession>A0A8C8SDD7</accession>
<dbReference type="Gene3D" id="3.90.176.10">
    <property type="entry name" value="Toxin ADP-ribosyltransferase, Chain A, domain 1"/>
    <property type="match status" value="1"/>
</dbReference>
<keyword evidence="2 10" id="KW-0328">Glycosyltransferase</keyword>
<name>A0A8C8SDD7_9SAUR</name>
<dbReference type="InterPro" id="IPR000768">
    <property type="entry name" value="ART"/>
</dbReference>
<feature type="signal peptide" evidence="10">
    <location>
        <begin position="1"/>
        <end position="27"/>
    </location>
</feature>
<keyword evidence="8" id="KW-1015">Disulfide bond</keyword>
<keyword evidence="6 10" id="KW-0521">NADP</keyword>
<evidence type="ECO:0000256" key="4">
    <source>
        <dbReference type="ARBA" id="ARBA00022695"/>
    </source>
</evidence>
<dbReference type="GO" id="GO:0003950">
    <property type="term" value="F:NAD+ poly-ADP-ribosyltransferase activity"/>
    <property type="evidence" value="ECO:0007669"/>
    <property type="project" value="TreeGrafter"/>
</dbReference>
<comment type="similarity">
    <text evidence="1 10">Belongs to the Arg-specific ADP-ribosyltransferase family.</text>
</comment>
<evidence type="ECO:0000256" key="6">
    <source>
        <dbReference type="ARBA" id="ARBA00022857"/>
    </source>
</evidence>
<dbReference type="Proteomes" id="UP000694393">
    <property type="component" value="Unplaced"/>
</dbReference>
<feature type="chain" id="PRO_5034577297" description="NAD(P)(+)--arginine ADP-ribosyltransferase" evidence="10">
    <location>
        <begin position="28"/>
        <end position="297"/>
    </location>
</feature>
<keyword evidence="13" id="KW-1185">Reference proteome</keyword>
<evidence type="ECO:0000256" key="9">
    <source>
        <dbReference type="ARBA" id="ARBA00047597"/>
    </source>
</evidence>
<evidence type="ECO:0000313" key="13">
    <source>
        <dbReference type="Proteomes" id="UP000694393"/>
    </source>
</evidence>
<dbReference type="PROSITE" id="PS01291">
    <property type="entry name" value="ART"/>
    <property type="match status" value="1"/>
</dbReference>